<dbReference type="EMBL" id="JAVRRT010000005">
    <property type="protein sequence ID" value="KAK5172349.1"/>
    <property type="molecule type" value="Genomic_DNA"/>
</dbReference>
<evidence type="ECO:0000256" key="5">
    <source>
        <dbReference type="ARBA" id="ARBA00018125"/>
    </source>
</evidence>
<evidence type="ECO:0000256" key="7">
    <source>
        <dbReference type="ARBA" id="ARBA00022692"/>
    </source>
</evidence>
<organism evidence="16 17">
    <name type="scientific">Saxophila tyrrhenica</name>
    <dbReference type="NCBI Taxonomy" id="1690608"/>
    <lineage>
        <taxon>Eukaryota</taxon>
        <taxon>Fungi</taxon>
        <taxon>Dikarya</taxon>
        <taxon>Ascomycota</taxon>
        <taxon>Pezizomycotina</taxon>
        <taxon>Dothideomycetes</taxon>
        <taxon>Dothideomycetidae</taxon>
        <taxon>Mycosphaerellales</taxon>
        <taxon>Extremaceae</taxon>
        <taxon>Saxophila</taxon>
    </lineage>
</organism>
<evidence type="ECO:0000313" key="16">
    <source>
        <dbReference type="EMBL" id="KAK5172349.1"/>
    </source>
</evidence>
<proteinExistence type="inferred from homology"/>
<gene>
    <name evidence="16" type="ORF">LTR77_003988</name>
</gene>
<dbReference type="GO" id="GO:0005634">
    <property type="term" value="C:nucleus"/>
    <property type="evidence" value="ECO:0007669"/>
    <property type="project" value="UniProtKB-SubCell"/>
</dbReference>
<feature type="region of interest" description="Disordered" evidence="13">
    <location>
        <begin position="32"/>
        <end position="59"/>
    </location>
</feature>
<accession>A0AAV9PIQ2</accession>
<dbReference type="InterPro" id="IPR026859">
    <property type="entry name" value="Myosin-bd"/>
</dbReference>
<keyword evidence="9 14" id="KW-1133">Transmembrane helix</keyword>
<evidence type="ECO:0000256" key="12">
    <source>
        <dbReference type="ARBA" id="ARBA00023242"/>
    </source>
</evidence>
<keyword evidence="7 14" id="KW-0812">Transmembrane</keyword>
<dbReference type="GO" id="GO:0098609">
    <property type="term" value="P:cell-cell adhesion"/>
    <property type="evidence" value="ECO:0007669"/>
    <property type="project" value="InterPro"/>
</dbReference>
<comment type="caution">
    <text evidence="16">The sequence shown here is derived from an EMBL/GenBank/DDBJ whole genome shotgun (WGS) entry which is preliminary data.</text>
</comment>
<name>A0AAV9PIQ2_9PEZI</name>
<keyword evidence="6" id="KW-1003">Cell membrane</keyword>
<evidence type="ECO:0000256" key="9">
    <source>
        <dbReference type="ARBA" id="ARBA00022989"/>
    </source>
</evidence>
<keyword evidence="8" id="KW-0965">Cell junction</keyword>
<sequence>METFHDDGTPLATYLEGEGYLDTRLDTSVQNDHTSEEAGRYNDETPTSFAPRSNTRPTLRTHKSIATTLRDLSKPKNALGRIHNAWSTALNSRLGRADNARFLEHFRYIIVASQLLNEYLDQGALPPSLPNHGLDGTAEGSAMPSVATSLYGATGTAIVAFALVYLIHWARSSRDGALSTSRIALVLAIFLVTAFVGYGYVRRQWLKFLRRQAVAEITTLTANWQAFEVSASSALSLIQEVELVSKGYRLSTPLPPASRIDDQSAARRCIRLRKLVYHAYSSVIPTCISTCETLRALIDADDLEKYFEIYDINPQDAKEAAGSEALSVLDDDAESLKSLRVLSYRAGVLRRVMLSSLMSLEADGGKPDFLRWRVASDAMGKEASVIGQYAEKLQQCLSEMETLATPLTPANRSPTFPARDKMRTQVRKISMLSSGIRSLQAKMQILREETNRSIEQSEDLSDLGPNLMAQYESIGADLKELMHAWETGKASLQSNLTKQDRRISRASSVRSSIRSPISSISGLTAVEEGGGPMDALKALTGDSMSNRSSMATTPDEEIFEAVAMPRQRSTLSREERILKMQEERDRQATARAQRESNTGMLRELQTVLSQRPPKATKDGMRITSI</sequence>
<dbReference type="Proteomes" id="UP001337655">
    <property type="component" value="Unassembled WGS sequence"/>
</dbReference>
<feature type="compositionally biased region" description="Polar residues" evidence="13">
    <location>
        <begin position="44"/>
        <end position="58"/>
    </location>
</feature>
<dbReference type="PANTHER" id="PTHR15989">
    <property type="entry name" value="VEZATIN"/>
    <property type="match status" value="1"/>
</dbReference>
<evidence type="ECO:0000256" key="8">
    <source>
        <dbReference type="ARBA" id="ARBA00022949"/>
    </source>
</evidence>
<dbReference type="GO" id="GO:0017022">
    <property type="term" value="F:myosin binding"/>
    <property type="evidence" value="ECO:0007669"/>
    <property type="project" value="InterPro"/>
</dbReference>
<keyword evidence="17" id="KW-1185">Reference proteome</keyword>
<comment type="subcellular location">
    <subcellularLocation>
        <location evidence="2">Cell junction</location>
        <location evidence="2">Adherens junction</location>
    </subcellularLocation>
    <subcellularLocation>
        <location evidence="3">Cell membrane</location>
        <topology evidence="3">Multi-pass membrane protein</topology>
    </subcellularLocation>
    <subcellularLocation>
        <location evidence="1">Nucleus</location>
    </subcellularLocation>
</comment>
<dbReference type="GO" id="GO:0005886">
    <property type="term" value="C:plasma membrane"/>
    <property type="evidence" value="ECO:0007669"/>
    <property type="project" value="UniProtKB-SubCell"/>
</dbReference>
<dbReference type="Pfam" id="PF12632">
    <property type="entry name" value="Vezatin"/>
    <property type="match status" value="1"/>
</dbReference>
<comment type="similarity">
    <text evidence="4">Belongs to the vezatin family.</text>
</comment>
<dbReference type="GeneID" id="89925334"/>
<protein>
    <recommendedName>
        <fullName evidence="5">Vezatin</fullName>
    </recommendedName>
</protein>
<dbReference type="AlphaFoldDB" id="A0AAV9PIQ2"/>
<feature type="transmembrane region" description="Helical" evidence="14">
    <location>
        <begin position="150"/>
        <end position="170"/>
    </location>
</feature>
<evidence type="ECO:0000256" key="4">
    <source>
        <dbReference type="ARBA" id="ARBA00007245"/>
    </source>
</evidence>
<keyword evidence="12" id="KW-0539">Nucleus</keyword>
<evidence type="ECO:0000256" key="13">
    <source>
        <dbReference type="SAM" id="MobiDB-lite"/>
    </source>
</evidence>
<keyword evidence="10" id="KW-0175">Coiled coil</keyword>
<evidence type="ECO:0000256" key="10">
    <source>
        <dbReference type="ARBA" id="ARBA00023054"/>
    </source>
</evidence>
<evidence type="ECO:0000256" key="14">
    <source>
        <dbReference type="SAM" id="Phobius"/>
    </source>
</evidence>
<evidence type="ECO:0000256" key="2">
    <source>
        <dbReference type="ARBA" id="ARBA00004536"/>
    </source>
</evidence>
<evidence type="ECO:0000256" key="1">
    <source>
        <dbReference type="ARBA" id="ARBA00004123"/>
    </source>
</evidence>
<feature type="transmembrane region" description="Helical" evidence="14">
    <location>
        <begin position="182"/>
        <end position="201"/>
    </location>
</feature>
<feature type="domain" description="Myosin-binding" evidence="15">
    <location>
        <begin position="160"/>
        <end position="443"/>
    </location>
</feature>
<dbReference type="InterPro" id="IPR026858">
    <property type="entry name" value="Vezatin"/>
</dbReference>
<evidence type="ECO:0000256" key="11">
    <source>
        <dbReference type="ARBA" id="ARBA00023136"/>
    </source>
</evidence>
<feature type="compositionally biased region" description="Basic and acidic residues" evidence="13">
    <location>
        <begin position="33"/>
        <end position="43"/>
    </location>
</feature>
<dbReference type="RefSeq" id="XP_064661193.1">
    <property type="nucleotide sequence ID" value="XM_064801242.1"/>
</dbReference>
<dbReference type="PANTHER" id="PTHR15989:SF5">
    <property type="entry name" value="VEZATIN"/>
    <property type="match status" value="1"/>
</dbReference>
<keyword evidence="11 14" id="KW-0472">Membrane</keyword>
<evidence type="ECO:0000313" key="17">
    <source>
        <dbReference type="Proteomes" id="UP001337655"/>
    </source>
</evidence>
<evidence type="ECO:0000256" key="3">
    <source>
        <dbReference type="ARBA" id="ARBA00004651"/>
    </source>
</evidence>
<evidence type="ECO:0000259" key="15">
    <source>
        <dbReference type="Pfam" id="PF12632"/>
    </source>
</evidence>
<reference evidence="16 17" key="1">
    <citation type="submission" date="2023-08" db="EMBL/GenBank/DDBJ databases">
        <title>Black Yeasts Isolated from many extreme environments.</title>
        <authorList>
            <person name="Coleine C."/>
            <person name="Stajich J.E."/>
            <person name="Selbmann L."/>
        </authorList>
    </citation>
    <scope>NUCLEOTIDE SEQUENCE [LARGE SCALE GENOMIC DNA]</scope>
    <source>
        <strain evidence="16 17">CCFEE 5935</strain>
    </source>
</reference>
<evidence type="ECO:0000256" key="6">
    <source>
        <dbReference type="ARBA" id="ARBA00022475"/>
    </source>
</evidence>